<organism evidence="5">
    <name type="scientific">bioreactor metagenome</name>
    <dbReference type="NCBI Taxonomy" id="1076179"/>
    <lineage>
        <taxon>unclassified sequences</taxon>
        <taxon>metagenomes</taxon>
        <taxon>ecological metagenomes</taxon>
    </lineage>
</organism>
<comment type="caution">
    <text evidence="5">The sequence shown here is derived from an EMBL/GenBank/DDBJ whole genome shotgun (WGS) entry which is preliminary data.</text>
</comment>
<evidence type="ECO:0000256" key="3">
    <source>
        <dbReference type="ARBA" id="ARBA00022840"/>
    </source>
</evidence>
<dbReference type="SUPFAM" id="SSF52540">
    <property type="entry name" value="P-loop containing nucleoside triphosphate hydrolases"/>
    <property type="match status" value="1"/>
</dbReference>
<dbReference type="GO" id="GO:0008237">
    <property type="term" value="F:metallopeptidase activity"/>
    <property type="evidence" value="ECO:0007669"/>
    <property type="project" value="UniProtKB-KW"/>
</dbReference>
<evidence type="ECO:0000313" key="5">
    <source>
        <dbReference type="EMBL" id="MPM26442.1"/>
    </source>
</evidence>
<dbReference type="CDD" id="cd19481">
    <property type="entry name" value="RecA-like_protease"/>
    <property type="match status" value="1"/>
</dbReference>
<dbReference type="GO" id="GO:0016887">
    <property type="term" value="F:ATP hydrolysis activity"/>
    <property type="evidence" value="ECO:0007669"/>
    <property type="project" value="InterPro"/>
</dbReference>
<dbReference type="EMBL" id="VSSQ01004735">
    <property type="protein sequence ID" value="MPM26442.1"/>
    <property type="molecule type" value="Genomic_DNA"/>
</dbReference>
<dbReference type="GO" id="GO:0005524">
    <property type="term" value="F:ATP binding"/>
    <property type="evidence" value="ECO:0007669"/>
    <property type="project" value="UniProtKB-KW"/>
</dbReference>
<dbReference type="Pfam" id="PF00004">
    <property type="entry name" value="AAA"/>
    <property type="match status" value="1"/>
</dbReference>
<gene>
    <name evidence="5" type="primary">ftsH_47</name>
    <name evidence="5" type="ORF">SDC9_72944</name>
</gene>
<evidence type="ECO:0000256" key="2">
    <source>
        <dbReference type="ARBA" id="ARBA00022741"/>
    </source>
</evidence>
<dbReference type="Gene3D" id="3.40.50.300">
    <property type="entry name" value="P-loop containing nucleotide triphosphate hydrolases"/>
    <property type="match status" value="1"/>
</dbReference>
<dbReference type="GO" id="GO:0006508">
    <property type="term" value="P:proteolysis"/>
    <property type="evidence" value="ECO:0007669"/>
    <property type="project" value="UniProtKB-KW"/>
</dbReference>
<protein>
    <submittedName>
        <fullName evidence="5">ATP-dependent zinc metalloprotease FtsH</fullName>
        <ecNumber evidence="5">3.4.24.-</ecNumber>
    </submittedName>
</protein>
<accession>A0A644YCS2</accession>
<dbReference type="PANTHER" id="PTHR23073">
    <property type="entry name" value="26S PROTEASOME REGULATORY SUBUNIT"/>
    <property type="match status" value="1"/>
</dbReference>
<dbReference type="InterPro" id="IPR003593">
    <property type="entry name" value="AAA+_ATPase"/>
</dbReference>
<feature type="domain" description="AAA+ ATPase" evidence="4">
    <location>
        <begin position="335"/>
        <end position="474"/>
    </location>
</feature>
<dbReference type="SMART" id="SM00382">
    <property type="entry name" value="AAA"/>
    <property type="match status" value="1"/>
</dbReference>
<proteinExistence type="inferred from homology"/>
<keyword evidence="5" id="KW-0645">Protease</keyword>
<name>A0A644YCS2_9ZZZZ</name>
<keyword evidence="5" id="KW-0378">Hydrolase</keyword>
<keyword evidence="5" id="KW-0482">Metalloprotease</keyword>
<dbReference type="EC" id="3.4.24.-" evidence="5"/>
<evidence type="ECO:0000256" key="1">
    <source>
        <dbReference type="ARBA" id="ARBA00006914"/>
    </source>
</evidence>
<dbReference type="InterPro" id="IPR003959">
    <property type="entry name" value="ATPase_AAA_core"/>
</dbReference>
<keyword evidence="2" id="KW-0547">Nucleotide-binding</keyword>
<evidence type="ECO:0000259" key="4">
    <source>
        <dbReference type="SMART" id="SM00382"/>
    </source>
</evidence>
<dbReference type="AlphaFoldDB" id="A0A644YCS2"/>
<keyword evidence="3" id="KW-0067">ATP-binding</keyword>
<comment type="similarity">
    <text evidence="1">Belongs to the AAA ATPase family.</text>
</comment>
<dbReference type="InterPro" id="IPR050221">
    <property type="entry name" value="26S_Proteasome_ATPase"/>
</dbReference>
<dbReference type="InterPro" id="IPR027417">
    <property type="entry name" value="P-loop_NTPase"/>
</dbReference>
<sequence length="551" mass="63090">MQSVDSKLLLKNIDIIFRESRMIIAEDLPFNSVEKSLSTISNYFSINNRESFIFAILFVLNLSETKISFLNLTEHFSSQPTNILLFKTELESLCTKGILRKNFSGGDEDLFGVRYMVNRKVVADILDNKPFCKETLKERDLYSLLEKIFKTIDNRESIFGGSNLLSAAVLDIMNENLDIPFINAILDMKLKDENNLIFLYVIWAILDENLEPDAGIVLYSIYSKASERVRVMQRLIDGSHELLKKGLLETGEGLFSSDIHLKLSEATINLAKSYGVIFNKKSKSSRKIITPSQIRFKQLIFNDKAISQLNTLKDLLSHNRYENLTKSFEAMNLPECVTAIFYGSPGTGKTESVMQIARETNREILKVDISQTKSMWYGESEKIVKQIFKDYKNFMNESVRTPILLINEADALISKRLDISFSSTKQTENTIQNIILEELENFKGILIATTNLLQNFDKAFDRRFLYKIHFPKPNQEIRIKIWKNKKPDLSISDCNMLASKFPFSGGHIDNIIRKISIEEAIQDLPLPIDKIVEICSTELLQKNGDLKTIGF</sequence>
<reference evidence="5" key="1">
    <citation type="submission" date="2019-08" db="EMBL/GenBank/DDBJ databases">
        <authorList>
            <person name="Kucharzyk K."/>
            <person name="Murdoch R.W."/>
            <person name="Higgins S."/>
            <person name="Loffler F."/>
        </authorList>
    </citation>
    <scope>NUCLEOTIDE SEQUENCE</scope>
</reference>